<name>A0A7W7HWV3_9ACTN</name>
<comment type="caution">
    <text evidence="1">The sequence shown here is derived from an EMBL/GenBank/DDBJ whole genome shotgun (WGS) entry which is preliminary data.</text>
</comment>
<accession>A0A7W7HWV3</accession>
<sequence>MATHQEQWWAQFLEASDHFDAAYLVEGIGDLLAPHIGYPLLRREVELATDSVVRHLERPGITERAELAEKATERLARTLERMTDSATGAEISTAEAATVALALRGEYAAAAAAAEPVVGTVKLQKLFVTALRLERFDVPMALRLLDGGQQPADAVRSGHLLGKYGWWPSWLLRVVTERALAGHLDQETVVALDRCAYAELTPLQANLARKLLSGNPDIIDTAAQRMVSLGEAEAAAALREGDINAVALTARLISS</sequence>
<evidence type="ECO:0000313" key="1">
    <source>
        <dbReference type="EMBL" id="MBB4762161.1"/>
    </source>
</evidence>
<reference evidence="1 2" key="1">
    <citation type="submission" date="2020-08" db="EMBL/GenBank/DDBJ databases">
        <title>Sequencing the genomes of 1000 actinobacteria strains.</title>
        <authorList>
            <person name="Klenk H.-P."/>
        </authorList>
    </citation>
    <scope>NUCLEOTIDE SEQUENCE [LARGE SCALE GENOMIC DNA]</scope>
    <source>
        <strain evidence="1 2">DSM 43149</strain>
    </source>
</reference>
<evidence type="ECO:0000313" key="2">
    <source>
        <dbReference type="Proteomes" id="UP000578112"/>
    </source>
</evidence>
<protein>
    <submittedName>
        <fullName evidence="1">Uncharacterized protein</fullName>
    </submittedName>
</protein>
<dbReference type="RefSeq" id="WP_239087645.1">
    <property type="nucleotide sequence ID" value="NZ_BOMK01000047.1"/>
</dbReference>
<dbReference type="EMBL" id="JACHNH010000001">
    <property type="protein sequence ID" value="MBB4762161.1"/>
    <property type="molecule type" value="Genomic_DNA"/>
</dbReference>
<organism evidence="1 2">
    <name type="scientific">Actinoplanes digitatis</name>
    <dbReference type="NCBI Taxonomy" id="1868"/>
    <lineage>
        <taxon>Bacteria</taxon>
        <taxon>Bacillati</taxon>
        <taxon>Actinomycetota</taxon>
        <taxon>Actinomycetes</taxon>
        <taxon>Micromonosporales</taxon>
        <taxon>Micromonosporaceae</taxon>
        <taxon>Actinoplanes</taxon>
    </lineage>
</organism>
<proteinExistence type="predicted"/>
<dbReference type="AlphaFoldDB" id="A0A7W7HWV3"/>
<keyword evidence="2" id="KW-1185">Reference proteome</keyword>
<gene>
    <name evidence="1" type="ORF">BJ971_002717</name>
</gene>
<dbReference type="Proteomes" id="UP000578112">
    <property type="component" value="Unassembled WGS sequence"/>
</dbReference>